<sequence length="1281" mass="146382">MAFTFIEVSFPESHDPGMLTPTAALPPSPMTDTSLAPRLEITGPDSERSFNTLYRSISGADAEETHNAQEKFNKLSDRAMDLREKISGVQSSALYEDVMAVRDADPGHLVSKSVTAVSKFAENSAVIMKGLDAVKQVHPFIGVVVIAFQAAIELELTRRENDKKIIALKTEMMEMMEILLDLKNIKDARKIDPDGTTLEGRMQRIAKKAEENIRNCSATCEAYMKKKFIVKLFDGSRWEKRLASFSDIFWQQKSEFSLALSIHTAQGVDNVQETLVGIETSVKTGTDSATMLLLFRQLESPLEGKLRKWIEDKGGAKVVSKDEKLFKELQSKMKEIKDATPNRDKSETTEALMLHVRKEMAETLERCLTRDRQQFDRKFDAVQTKLEEMKNTVRHSTDRVIKAVTSGPHDRIRDIDLYNVWKEMGWRGNVKARHFVVAIQDYFLQKYSNEDQQQINNAIWDAADGMSRAPSPAPSIDTVATDESNARVVVTRVLAERAAQHELEDRWAVNYITLARVRCILDAFDHDGSGWISVLEANLFTSSRPENFTVVKWIAFWAAGFTSLCARYAKAIVNVRAFMVSLSADVLPSNRARVDKYMCSRSLEIFDFIVRAVLPDSDEDEALMSHFTDYVASEEVRLTDALDHFGWNIDEQNTLQLIAGTSRIERHILPLIYLVLSRHAQIVQLACKLPLNDRELWDAECSVNTLADAIRLRIRTFENQFRTHSLDPAREFEAAYDGMFKIAYLSLKDDRSMENWEYPETYYTPQSEKEPDEKILKYKSIELGVPSSMYRDGSQDDGVPSHPFDGLWTGTYSYGAILTAGPQDGLVSTHLHFLDEEQRSFAGSGKDSIGFFEISGDLTQSDSASEKHVWFTKEYELLEGGEKNVWSYLGTVSVDDSGRMTVMSGNWGPWVDNPSKFVAYGAFQMDRTPVIVARHRPSNAEFETNPVWARWKLVLNVVEEQVQRKLSSWSYYRKRRDDRRKFIDATLHIADPMMYGRSWANDDYSTFRGYLNTFNELRLRLRPEDVQFYDWLAQVQLEQECFHPQVNKFCDSCEEQIVGARYRCLDCIRRNDGVNFCETCKDKSIFIADENLDHKPTTHVLLKTLRVVYPWREAVIVRWGGEERKNATEIFSRAKKYLDSESDKNKAGEEARAANEEPGDKDEEVVIPTCVYCEERVSRPCWFCVECSYDFFICNICEGKQVEMAKGKSNSTSTDGAVEDLAHKWHHVLVEIKEVVPQPPRIDLDMRLTMLEQKFAAHESAMRQKLDSVEALLNKLIAKMD</sequence>
<organism evidence="4 5">
    <name type="scientific">Mycena metata</name>
    <dbReference type="NCBI Taxonomy" id="1033252"/>
    <lineage>
        <taxon>Eukaryota</taxon>
        <taxon>Fungi</taxon>
        <taxon>Dikarya</taxon>
        <taxon>Basidiomycota</taxon>
        <taxon>Agaricomycotina</taxon>
        <taxon>Agaricomycetes</taxon>
        <taxon>Agaricomycetidae</taxon>
        <taxon>Agaricales</taxon>
        <taxon>Marasmiineae</taxon>
        <taxon>Mycenaceae</taxon>
        <taxon>Mycena</taxon>
    </lineage>
</organism>
<dbReference type="EMBL" id="JARKIB010000255">
    <property type="protein sequence ID" value="KAJ7719201.1"/>
    <property type="molecule type" value="Genomic_DNA"/>
</dbReference>
<gene>
    <name evidence="4" type="ORF">B0H16DRAFT_1432905</name>
</gene>
<accession>A0AAD7HGE0</accession>
<evidence type="ECO:0000256" key="2">
    <source>
        <dbReference type="ARBA" id="ARBA00022771"/>
    </source>
</evidence>
<reference evidence="4" key="1">
    <citation type="submission" date="2023-03" db="EMBL/GenBank/DDBJ databases">
        <title>Massive genome expansion in bonnet fungi (Mycena s.s.) driven by repeated elements and novel gene families across ecological guilds.</title>
        <authorList>
            <consortium name="Lawrence Berkeley National Laboratory"/>
            <person name="Harder C.B."/>
            <person name="Miyauchi S."/>
            <person name="Viragh M."/>
            <person name="Kuo A."/>
            <person name="Thoen E."/>
            <person name="Andreopoulos B."/>
            <person name="Lu D."/>
            <person name="Skrede I."/>
            <person name="Drula E."/>
            <person name="Henrissat B."/>
            <person name="Morin E."/>
            <person name="Kohler A."/>
            <person name="Barry K."/>
            <person name="LaButti K."/>
            <person name="Morin E."/>
            <person name="Salamov A."/>
            <person name="Lipzen A."/>
            <person name="Mereny Z."/>
            <person name="Hegedus B."/>
            <person name="Baldrian P."/>
            <person name="Stursova M."/>
            <person name="Weitz H."/>
            <person name="Taylor A."/>
            <person name="Grigoriev I.V."/>
            <person name="Nagy L.G."/>
            <person name="Martin F."/>
            <person name="Kauserud H."/>
        </authorList>
    </citation>
    <scope>NUCLEOTIDE SEQUENCE</scope>
    <source>
        <strain evidence="4">CBHHK182m</strain>
    </source>
</reference>
<proteinExistence type="predicted"/>
<evidence type="ECO:0000256" key="1">
    <source>
        <dbReference type="ARBA" id="ARBA00022723"/>
    </source>
</evidence>
<dbReference type="InterPro" id="IPR043145">
    <property type="entry name" value="Znf_ZZ_sf"/>
</dbReference>
<evidence type="ECO:0000313" key="5">
    <source>
        <dbReference type="Proteomes" id="UP001215598"/>
    </source>
</evidence>
<keyword evidence="1" id="KW-0479">Metal-binding</keyword>
<dbReference type="Proteomes" id="UP001215598">
    <property type="component" value="Unassembled WGS sequence"/>
</dbReference>
<protein>
    <submittedName>
        <fullName evidence="4">Uncharacterized protein</fullName>
    </submittedName>
</protein>
<name>A0AAD7HGE0_9AGAR</name>
<evidence type="ECO:0000313" key="4">
    <source>
        <dbReference type="EMBL" id="KAJ7719201.1"/>
    </source>
</evidence>
<dbReference type="SUPFAM" id="SSF57850">
    <property type="entry name" value="RING/U-box"/>
    <property type="match status" value="1"/>
</dbReference>
<comment type="caution">
    <text evidence="4">The sequence shown here is derived from an EMBL/GenBank/DDBJ whole genome shotgun (WGS) entry which is preliminary data.</text>
</comment>
<keyword evidence="5" id="KW-1185">Reference proteome</keyword>
<keyword evidence="2" id="KW-0863">Zinc-finger</keyword>
<keyword evidence="3" id="KW-0862">Zinc</keyword>
<dbReference type="Gene3D" id="3.30.60.90">
    <property type="match status" value="1"/>
</dbReference>
<evidence type="ECO:0000256" key="3">
    <source>
        <dbReference type="ARBA" id="ARBA00022833"/>
    </source>
</evidence>
<dbReference type="GO" id="GO:0008270">
    <property type="term" value="F:zinc ion binding"/>
    <property type="evidence" value="ECO:0007669"/>
    <property type="project" value="UniProtKB-KW"/>
</dbReference>